<evidence type="ECO:0000256" key="7">
    <source>
        <dbReference type="ARBA" id="ARBA00022884"/>
    </source>
</evidence>
<dbReference type="PANTHER" id="PTHR11097">
    <property type="entry name" value="EXOSOME COMPLEX EXONUCLEASE RIBOSOMAL RNA PROCESSING PROTEIN"/>
    <property type="match status" value="1"/>
</dbReference>
<reference evidence="12 13" key="1">
    <citation type="journal article" date="2018" name="BMC Genomics">
        <title>Comparative genome analyses reveal sequence features reflecting distinct modes of host-adaptation between dicot and monocot powdery mildew.</title>
        <authorList>
            <person name="Wu Y."/>
            <person name="Ma X."/>
            <person name="Pan Z."/>
            <person name="Kale S.D."/>
            <person name="Song Y."/>
            <person name="King H."/>
            <person name="Zhang Q."/>
            <person name="Presley C."/>
            <person name="Deng X."/>
            <person name="Wei C.I."/>
            <person name="Xiao S."/>
        </authorList>
    </citation>
    <scope>NUCLEOTIDE SEQUENCE [LARGE SCALE GENOMIC DNA]</scope>
    <source>
        <strain evidence="12">UCSC1</strain>
    </source>
</reference>
<keyword evidence="7" id="KW-0694">RNA-binding</keyword>
<evidence type="ECO:0000256" key="6">
    <source>
        <dbReference type="ARBA" id="ARBA00022835"/>
    </source>
</evidence>
<name>A0A420I9F1_9PEZI</name>
<dbReference type="Proteomes" id="UP000285405">
    <property type="component" value="Unassembled WGS sequence"/>
</dbReference>
<dbReference type="AlphaFoldDB" id="A0A420I9F1"/>
<keyword evidence="8" id="KW-0539">Nucleus</keyword>
<feature type="region of interest" description="Disordered" evidence="10">
    <location>
        <begin position="170"/>
        <end position="189"/>
    </location>
</feature>
<keyword evidence="6" id="KW-0271">Exosome</keyword>
<dbReference type="Pfam" id="PF01138">
    <property type="entry name" value="RNase_PH"/>
    <property type="match status" value="1"/>
</dbReference>
<dbReference type="GO" id="GO:0071038">
    <property type="term" value="P:TRAMP-dependent tRNA surveillance pathway"/>
    <property type="evidence" value="ECO:0007669"/>
    <property type="project" value="TreeGrafter"/>
</dbReference>
<dbReference type="GO" id="GO:0005730">
    <property type="term" value="C:nucleolus"/>
    <property type="evidence" value="ECO:0007669"/>
    <property type="project" value="UniProtKB-SubCell"/>
</dbReference>
<evidence type="ECO:0000313" key="13">
    <source>
        <dbReference type="Proteomes" id="UP000285405"/>
    </source>
</evidence>
<sequence>MASQQTQKGLSFTRETFARLSPHPYLLAHLQQSSPSTPSRANGRVPSQFRPPHINRGSLTHAEGSAVVRIGDTTVVCGVRGEILLASKVAGLRTEKKLATESSSRNGYSEAQKLDLLVPNIELATGCSPNFLPGLPPSTLAQSLSSRIYALLHSSRLIDSEDLKIWYQPPDLSGPNQKMDLDSDEGQDKQINDDSEIKGFWTLYIDILLISLDGNPFDAAWIAVLSALKDTKLPKAYWDPDLETILCHDEISLSKKLQLRGLPIATTAVVFRAKDKSHHLTRDNNHWVLIDPDTFEESLCDESVTITVDLSTNECKILGITKSGGTIVGPKQINDIKCCAEKRWLELSELLNK</sequence>
<evidence type="ECO:0000256" key="8">
    <source>
        <dbReference type="ARBA" id="ARBA00023242"/>
    </source>
</evidence>
<evidence type="ECO:0000256" key="2">
    <source>
        <dbReference type="ARBA" id="ARBA00004604"/>
    </source>
</evidence>
<dbReference type="InterPro" id="IPR027408">
    <property type="entry name" value="PNPase/RNase_PH_dom_sf"/>
</dbReference>
<dbReference type="GO" id="GO:0000467">
    <property type="term" value="P:exonucleolytic trimming to generate mature 3'-end of 5.8S rRNA from tricistronic rRNA transcript (SSU-rRNA, 5.8S rRNA, LSU-rRNA)"/>
    <property type="evidence" value="ECO:0007669"/>
    <property type="project" value="TreeGrafter"/>
</dbReference>
<dbReference type="InterPro" id="IPR020568">
    <property type="entry name" value="Ribosomal_Su5_D2-typ_SF"/>
</dbReference>
<dbReference type="GO" id="GO:0071028">
    <property type="term" value="P:nuclear mRNA surveillance"/>
    <property type="evidence" value="ECO:0007669"/>
    <property type="project" value="TreeGrafter"/>
</dbReference>
<feature type="region of interest" description="Disordered" evidence="10">
    <location>
        <begin position="31"/>
        <end position="60"/>
    </location>
</feature>
<dbReference type="EMBL" id="MCBR01010671">
    <property type="protein sequence ID" value="RKF71131.1"/>
    <property type="molecule type" value="Genomic_DNA"/>
</dbReference>
<feature type="domain" description="Exoribonuclease phosphorolytic" evidence="11">
    <location>
        <begin position="48"/>
        <end position="234"/>
    </location>
</feature>
<comment type="similarity">
    <text evidence="3">Belongs to the RNase PH family.</text>
</comment>
<dbReference type="InterPro" id="IPR050590">
    <property type="entry name" value="Exosome_comp_Rrp42_subfam"/>
</dbReference>
<evidence type="ECO:0000259" key="11">
    <source>
        <dbReference type="Pfam" id="PF01138"/>
    </source>
</evidence>
<keyword evidence="4" id="KW-0963">Cytoplasm</keyword>
<dbReference type="OrthoDB" id="45882at2759"/>
<dbReference type="GO" id="GO:0034476">
    <property type="term" value="P:U5 snRNA 3'-end processing"/>
    <property type="evidence" value="ECO:0007669"/>
    <property type="project" value="TreeGrafter"/>
</dbReference>
<proteinExistence type="inferred from homology"/>
<dbReference type="PANTHER" id="PTHR11097:SF9">
    <property type="entry name" value="EXOSOME COMPLEX COMPONENT RRP43"/>
    <property type="match status" value="1"/>
</dbReference>
<gene>
    <name evidence="12" type="ORF">GcC1_106004</name>
</gene>
<dbReference type="GO" id="GO:0000177">
    <property type="term" value="C:cytoplasmic exosome (RNase complex)"/>
    <property type="evidence" value="ECO:0007669"/>
    <property type="project" value="TreeGrafter"/>
</dbReference>
<protein>
    <recommendedName>
        <fullName evidence="9">Ribosomal RNA-processing protein 43</fullName>
    </recommendedName>
</protein>
<dbReference type="InterPro" id="IPR001247">
    <property type="entry name" value="ExoRNase_PH_dom1"/>
</dbReference>
<dbReference type="GO" id="GO:0034475">
    <property type="term" value="P:U4 snRNA 3'-end processing"/>
    <property type="evidence" value="ECO:0007669"/>
    <property type="project" value="TreeGrafter"/>
</dbReference>
<feature type="compositionally biased region" description="Polar residues" evidence="10">
    <location>
        <begin position="31"/>
        <end position="40"/>
    </location>
</feature>
<dbReference type="GO" id="GO:0071035">
    <property type="term" value="P:nuclear polyadenylation-dependent rRNA catabolic process"/>
    <property type="evidence" value="ECO:0007669"/>
    <property type="project" value="TreeGrafter"/>
</dbReference>
<evidence type="ECO:0000256" key="1">
    <source>
        <dbReference type="ARBA" id="ARBA00004496"/>
    </source>
</evidence>
<dbReference type="InterPro" id="IPR036345">
    <property type="entry name" value="ExoRNase_PH_dom2_sf"/>
</dbReference>
<comment type="caution">
    <text evidence="12">The sequence shown here is derived from an EMBL/GenBank/DDBJ whole genome shotgun (WGS) entry which is preliminary data.</text>
</comment>
<dbReference type="GO" id="GO:0016075">
    <property type="term" value="P:rRNA catabolic process"/>
    <property type="evidence" value="ECO:0007669"/>
    <property type="project" value="TreeGrafter"/>
</dbReference>
<evidence type="ECO:0000256" key="10">
    <source>
        <dbReference type="SAM" id="MobiDB-lite"/>
    </source>
</evidence>
<comment type="subcellular location">
    <subcellularLocation>
        <location evidence="1">Cytoplasm</location>
    </subcellularLocation>
    <subcellularLocation>
        <location evidence="2">Nucleus</location>
        <location evidence="2">Nucleolus</location>
    </subcellularLocation>
</comment>
<dbReference type="FunFam" id="3.30.230.70:FF:000025">
    <property type="entry name" value="Exosome complex component rrp43"/>
    <property type="match status" value="1"/>
</dbReference>
<evidence type="ECO:0000256" key="9">
    <source>
        <dbReference type="ARBA" id="ARBA00030617"/>
    </source>
</evidence>
<dbReference type="SUPFAM" id="SSF54211">
    <property type="entry name" value="Ribosomal protein S5 domain 2-like"/>
    <property type="match status" value="1"/>
</dbReference>
<dbReference type="GO" id="GO:0035925">
    <property type="term" value="F:mRNA 3'-UTR AU-rich region binding"/>
    <property type="evidence" value="ECO:0007669"/>
    <property type="project" value="TreeGrafter"/>
</dbReference>
<evidence type="ECO:0000256" key="4">
    <source>
        <dbReference type="ARBA" id="ARBA00022490"/>
    </source>
</evidence>
<evidence type="ECO:0000256" key="5">
    <source>
        <dbReference type="ARBA" id="ARBA00022552"/>
    </source>
</evidence>
<evidence type="ECO:0000313" key="12">
    <source>
        <dbReference type="EMBL" id="RKF71131.1"/>
    </source>
</evidence>
<dbReference type="GO" id="GO:0000176">
    <property type="term" value="C:nuclear exosome (RNase complex)"/>
    <property type="evidence" value="ECO:0007669"/>
    <property type="project" value="TreeGrafter"/>
</dbReference>
<evidence type="ECO:0000256" key="3">
    <source>
        <dbReference type="ARBA" id="ARBA00006678"/>
    </source>
</evidence>
<dbReference type="Gene3D" id="3.30.230.70">
    <property type="entry name" value="GHMP Kinase, N-terminal domain"/>
    <property type="match status" value="1"/>
</dbReference>
<dbReference type="GO" id="GO:0034473">
    <property type="term" value="P:U1 snRNA 3'-end processing"/>
    <property type="evidence" value="ECO:0007669"/>
    <property type="project" value="TreeGrafter"/>
</dbReference>
<dbReference type="SUPFAM" id="SSF55666">
    <property type="entry name" value="Ribonuclease PH domain 2-like"/>
    <property type="match status" value="1"/>
</dbReference>
<accession>A0A420I9F1</accession>
<keyword evidence="5" id="KW-0698">rRNA processing</keyword>
<organism evidence="12 13">
    <name type="scientific">Golovinomyces cichoracearum</name>
    <dbReference type="NCBI Taxonomy" id="62708"/>
    <lineage>
        <taxon>Eukaryota</taxon>
        <taxon>Fungi</taxon>
        <taxon>Dikarya</taxon>
        <taxon>Ascomycota</taxon>
        <taxon>Pezizomycotina</taxon>
        <taxon>Leotiomycetes</taxon>
        <taxon>Erysiphales</taxon>
        <taxon>Erysiphaceae</taxon>
        <taxon>Golovinomyces</taxon>
    </lineage>
</organism>